<keyword evidence="2" id="KW-0413">Isomerase</keyword>
<reference evidence="2 3" key="1">
    <citation type="submission" date="2018-04" db="EMBL/GenBank/DDBJ databases">
        <title>Genomic Encyclopedia of Type Strains, Phase III (KMG-III): the genomes of soil and plant-associated and newly described type strains.</title>
        <authorList>
            <person name="Whitman W."/>
        </authorList>
    </citation>
    <scope>NUCLEOTIDE SEQUENCE [LARGE SCALE GENOMIC DNA]</scope>
    <source>
        <strain evidence="2 3">MA-olki</strain>
    </source>
</reference>
<dbReference type="GeneID" id="91004217"/>
<name>A0A2T5UAT4_9SPHN</name>
<dbReference type="InterPro" id="IPR001853">
    <property type="entry name" value="DSBA-like_thioredoxin_dom"/>
</dbReference>
<dbReference type="CDD" id="cd03024">
    <property type="entry name" value="DsbA_FrnE"/>
    <property type="match status" value="1"/>
</dbReference>
<sequence>MTAHLKIDFVSDIACPWCIIGLRALEEALVRAADALDAEIVFQPFELNPAMPAGGQNMGEHIAEKYGSTPEQSAVNRAMIVDRARELGFTMAMTETSRLYNTFDAHRLLHWAQIEGGQAALKHALFTANFTDNADPGDHHVLVDAAAKAGLDPVAAEEVLRSGRYADEVRAAEELWHARGINAVPAIVINDQHLISGGQPVDVFEQALRQIAAAG</sequence>
<dbReference type="AlphaFoldDB" id="A0A2T5UAT4"/>
<dbReference type="Pfam" id="PF01323">
    <property type="entry name" value="DSBA"/>
    <property type="match status" value="1"/>
</dbReference>
<accession>A0A2T5UAT4</accession>
<evidence type="ECO:0000259" key="1">
    <source>
        <dbReference type="Pfam" id="PF01323"/>
    </source>
</evidence>
<dbReference type="GO" id="GO:0016491">
    <property type="term" value="F:oxidoreductase activity"/>
    <property type="evidence" value="ECO:0007669"/>
    <property type="project" value="InterPro"/>
</dbReference>
<evidence type="ECO:0000313" key="2">
    <source>
        <dbReference type="EMBL" id="PTW48615.1"/>
    </source>
</evidence>
<feature type="domain" description="DSBA-like thioredoxin" evidence="1">
    <location>
        <begin position="7"/>
        <end position="208"/>
    </location>
</feature>
<protein>
    <submittedName>
        <fullName evidence="2">Putative DsbA family dithiol-disulfide isomerase</fullName>
    </submittedName>
</protein>
<dbReference type="SUPFAM" id="SSF52833">
    <property type="entry name" value="Thioredoxin-like"/>
    <property type="match status" value="1"/>
</dbReference>
<dbReference type="GO" id="GO:0016853">
    <property type="term" value="F:isomerase activity"/>
    <property type="evidence" value="ECO:0007669"/>
    <property type="project" value="UniProtKB-KW"/>
</dbReference>
<dbReference type="PANTHER" id="PTHR13887:SF41">
    <property type="entry name" value="THIOREDOXIN SUPERFAMILY PROTEIN"/>
    <property type="match status" value="1"/>
</dbReference>
<evidence type="ECO:0000313" key="3">
    <source>
        <dbReference type="Proteomes" id="UP000244013"/>
    </source>
</evidence>
<comment type="caution">
    <text evidence="2">The sequence shown here is derived from an EMBL/GenBank/DDBJ whole genome shotgun (WGS) entry which is preliminary data.</text>
</comment>
<organism evidence="2 3">
    <name type="scientific">Sphingomonas faeni</name>
    <dbReference type="NCBI Taxonomy" id="185950"/>
    <lineage>
        <taxon>Bacteria</taxon>
        <taxon>Pseudomonadati</taxon>
        <taxon>Pseudomonadota</taxon>
        <taxon>Alphaproteobacteria</taxon>
        <taxon>Sphingomonadales</taxon>
        <taxon>Sphingomonadaceae</taxon>
        <taxon>Sphingomonas</taxon>
    </lineage>
</organism>
<dbReference type="PANTHER" id="PTHR13887">
    <property type="entry name" value="GLUTATHIONE S-TRANSFERASE KAPPA"/>
    <property type="match status" value="1"/>
</dbReference>
<dbReference type="EMBL" id="QAYE01000001">
    <property type="protein sequence ID" value="PTW48615.1"/>
    <property type="molecule type" value="Genomic_DNA"/>
</dbReference>
<dbReference type="OrthoDB" id="9799122at2"/>
<dbReference type="RefSeq" id="WP_107951831.1">
    <property type="nucleotide sequence ID" value="NZ_QAYE01000001.1"/>
</dbReference>
<dbReference type="Gene3D" id="3.40.30.10">
    <property type="entry name" value="Glutaredoxin"/>
    <property type="match status" value="1"/>
</dbReference>
<dbReference type="InterPro" id="IPR036249">
    <property type="entry name" value="Thioredoxin-like_sf"/>
</dbReference>
<gene>
    <name evidence="2" type="ORF">C8J25_101112</name>
</gene>
<dbReference type="Proteomes" id="UP000244013">
    <property type="component" value="Unassembled WGS sequence"/>
</dbReference>
<proteinExistence type="predicted"/>